<dbReference type="RefSeq" id="WP_184085534.1">
    <property type="nucleotide sequence ID" value="NZ_JACHIJ010000003.1"/>
</dbReference>
<dbReference type="EMBL" id="JACHIJ010000003">
    <property type="protein sequence ID" value="MBB5052597.1"/>
    <property type="molecule type" value="Genomic_DNA"/>
</dbReference>
<evidence type="ECO:0000313" key="2">
    <source>
        <dbReference type="Proteomes" id="UP000521227"/>
    </source>
</evidence>
<sequence length="56" mass="5993">MPGRSLSWDSDTCVTISVAPCSRREARKSAWGIGEPALAGVFDDSFLPPVSARKVN</sequence>
<proteinExistence type="predicted"/>
<dbReference type="AlphaFoldDB" id="A0A840N241"/>
<accession>A0A840N241</accession>
<reference evidence="1 2" key="1">
    <citation type="submission" date="2020-08" db="EMBL/GenBank/DDBJ databases">
        <title>Genomic Encyclopedia of Type Strains, Phase IV (KMG-IV): sequencing the most valuable type-strain genomes for metagenomic binning, comparative biology and taxonomic classification.</title>
        <authorList>
            <person name="Goeker M."/>
        </authorList>
    </citation>
    <scope>NUCLEOTIDE SEQUENCE [LARGE SCALE GENOMIC DNA]</scope>
    <source>
        <strain evidence="1 2">DSM 17498</strain>
    </source>
</reference>
<comment type="caution">
    <text evidence="1">The sequence shown here is derived from an EMBL/GenBank/DDBJ whole genome shotgun (WGS) entry which is preliminary data.</text>
</comment>
<gene>
    <name evidence="1" type="ORF">HNQ36_002571</name>
</gene>
<name>A0A840N241_9BRAD</name>
<organism evidence="1 2">
    <name type="scientific">Afipia massiliensis</name>
    <dbReference type="NCBI Taxonomy" id="211460"/>
    <lineage>
        <taxon>Bacteria</taxon>
        <taxon>Pseudomonadati</taxon>
        <taxon>Pseudomonadota</taxon>
        <taxon>Alphaproteobacteria</taxon>
        <taxon>Hyphomicrobiales</taxon>
        <taxon>Nitrobacteraceae</taxon>
        <taxon>Afipia</taxon>
    </lineage>
</organism>
<dbReference type="Proteomes" id="UP000521227">
    <property type="component" value="Unassembled WGS sequence"/>
</dbReference>
<protein>
    <submittedName>
        <fullName evidence="1">Uncharacterized protein</fullName>
    </submittedName>
</protein>
<evidence type="ECO:0000313" key="1">
    <source>
        <dbReference type="EMBL" id="MBB5052597.1"/>
    </source>
</evidence>